<dbReference type="WBParaSite" id="nRc.2.0.1.t23888-RA">
    <property type="protein sequence ID" value="nRc.2.0.1.t23888-RA"/>
    <property type="gene ID" value="nRc.2.0.1.g23888"/>
</dbReference>
<accession>A0A915JBL4</accession>
<evidence type="ECO:0000313" key="1">
    <source>
        <dbReference type="Proteomes" id="UP000887565"/>
    </source>
</evidence>
<sequence length="178" mass="18990">MNDATSLARIAIKSECTRPTLACITVRQLLASPVDKFLLDGKPLSLAVNAIHHAIKQASQIPQPAIAALWPMMTNRVQTLSAIAQKSPLAASTSSPTVEATAIDERLCPHKAGGHNGHRAQYQTGVHQEEASAVRGFLILIDGQTDDQGCGQANAPAQNETSVKKTVPDLMLMTINDY</sequence>
<dbReference type="Proteomes" id="UP000887565">
    <property type="component" value="Unplaced"/>
</dbReference>
<proteinExistence type="predicted"/>
<keyword evidence="1" id="KW-1185">Reference proteome</keyword>
<protein>
    <submittedName>
        <fullName evidence="2">Uncharacterized protein</fullName>
    </submittedName>
</protein>
<name>A0A915JBL4_ROMCU</name>
<dbReference type="AlphaFoldDB" id="A0A915JBL4"/>
<evidence type="ECO:0000313" key="2">
    <source>
        <dbReference type="WBParaSite" id="nRc.2.0.1.t23888-RA"/>
    </source>
</evidence>
<reference evidence="2" key="1">
    <citation type="submission" date="2022-11" db="UniProtKB">
        <authorList>
            <consortium name="WormBaseParasite"/>
        </authorList>
    </citation>
    <scope>IDENTIFICATION</scope>
</reference>
<organism evidence="1 2">
    <name type="scientific">Romanomermis culicivorax</name>
    <name type="common">Nematode worm</name>
    <dbReference type="NCBI Taxonomy" id="13658"/>
    <lineage>
        <taxon>Eukaryota</taxon>
        <taxon>Metazoa</taxon>
        <taxon>Ecdysozoa</taxon>
        <taxon>Nematoda</taxon>
        <taxon>Enoplea</taxon>
        <taxon>Dorylaimia</taxon>
        <taxon>Mermithida</taxon>
        <taxon>Mermithoidea</taxon>
        <taxon>Mermithidae</taxon>
        <taxon>Romanomermis</taxon>
    </lineage>
</organism>